<dbReference type="PANTHER" id="PTHR22930">
    <property type="match status" value="1"/>
</dbReference>
<dbReference type="PANTHER" id="PTHR22930:SF269">
    <property type="entry name" value="NUCLEASE HARBI1-LIKE PROTEIN"/>
    <property type="match status" value="1"/>
</dbReference>
<dbReference type="GO" id="GO:0046872">
    <property type="term" value="F:metal ion binding"/>
    <property type="evidence" value="ECO:0007669"/>
    <property type="project" value="UniProtKB-KW"/>
</dbReference>
<gene>
    <name evidence="10" type="primary">LOC116221058</name>
</gene>
<evidence type="ECO:0000259" key="8">
    <source>
        <dbReference type="Pfam" id="PF13359"/>
    </source>
</evidence>
<protein>
    <submittedName>
        <fullName evidence="10">Nuclease HARBI1</fullName>
    </submittedName>
</protein>
<dbReference type="KEGG" id="char:116221058"/>
<keyword evidence="6" id="KW-0378">Hydrolase</keyword>
<evidence type="ECO:0000256" key="5">
    <source>
        <dbReference type="ARBA" id="ARBA00022723"/>
    </source>
</evidence>
<name>A0A6P8FC01_CLUHA</name>
<organism evidence="9 10">
    <name type="scientific">Clupea harengus</name>
    <name type="common">Atlantic herring</name>
    <dbReference type="NCBI Taxonomy" id="7950"/>
    <lineage>
        <taxon>Eukaryota</taxon>
        <taxon>Metazoa</taxon>
        <taxon>Chordata</taxon>
        <taxon>Craniata</taxon>
        <taxon>Vertebrata</taxon>
        <taxon>Euteleostomi</taxon>
        <taxon>Actinopterygii</taxon>
        <taxon>Neopterygii</taxon>
        <taxon>Teleostei</taxon>
        <taxon>Clupei</taxon>
        <taxon>Clupeiformes</taxon>
        <taxon>Clupeoidei</taxon>
        <taxon>Clupeidae</taxon>
        <taxon>Clupea</taxon>
    </lineage>
</organism>
<comment type="cofactor">
    <cofactor evidence="1">
        <name>a divalent metal cation</name>
        <dbReference type="ChEBI" id="CHEBI:60240"/>
    </cofactor>
</comment>
<accession>A0A6P8FC01</accession>
<dbReference type="OrthoDB" id="10061326at2759"/>
<dbReference type="RefSeq" id="XP_031426048.1">
    <property type="nucleotide sequence ID" value="XM_031570188.1"/>
</dbReference>
<comment type="subcellular location">
    <subcellularLocation>
        <location evidence="2">Nucleus</location>
    </subcellularLocation>
</comment>
<evidence type="ECO:0000256" key="6">
    <source>
        <dbReference type="ARBA" id="ARBA00022801"/>
    </source>
</evidence>
<dbReference type="Pfam" id="PF13359">
    <property type="entry name" value="DDE_Tnp_4"/>
    <property type="match status" value="1"/>
</dbReference>
<feature type="domain" description="DDE Tnp4" evidence="8">
    <location>
        <begin position="115"/>
        <end position="279"/>
    </location>
</feature>
<dbReference type="InterPro" id="IPR045249">
    <property type="entry name" value="HARBI1-like"/>
</dbReference>
<sequence>MHYAYFRMSAGRFDDLLSRVEPHIRHQGTHSMPVDAAQRLAVVLRILASGGTQQAVAASYKLSSSTVSGIVSEVCKALWTALQPDYLPCPSASDWTAIAVDFWRLWNFPNCVGSLDGKHVNIKAPPHSGSDFFNYKGAHSIVLMATCDARYRFTMVDVGGYGRESDGGVLKESAFGAQLLENKLNLPPSAFLPGSRTDAPHVIVADAAFPLHNNIMRPFPGANLSREKRIFNYRLSRARRVIENAFGIMVARWRILGRSIEFLPEKAEDVVKACVVLHNYLAYTDAATTPESRYITPSFSDTDLGGTVQPGEWRRVVAGDANLSQTPQMSRSRATRAAQGVRNDFMQFFQTPEGAVAWQNDIVSRGTLDPS</sequence>
<dbReference type="GeneID" id="116221058"/>
<reference evidence="10" key="1">
    <citation type="submission" date="2025-08" db="UniProtKB">
        <authorList>
            <consortium name="RefSeq"/>
        </authorList>
    </citation>
    <scope>IDENTIFICATION</scope>
</reference>
<keyword evidence="7" id="KW-0539">Nucleus</keyword>
<dbReference type="GO" id="GO:0005634">
    <property type="term" value="C:nucleus"/>
    <property type="evidence" value="ECO:0007669"/>
    <property type="project" value="UniProtKB-SubCell"/>
</dbReference>
<keyword evidence="4" id="KW-0540">Nuclease</keyword>
<evidence type="ECO:0000313" key="10">
    <source>
        <dbReference type="RefSeq" id="XP_031426048.1"/>
    </source>
</evidence>
<keyword evidence="5" id="KW-0479">Metal-binding</keyword>
<dbReference type="Proteomes" id="UP000515152">
    <property type="component" value="Chromosome 1"/>
</dbReference>
<evidence type="ECO:0000256" key="7">
    <source>
        <dbReference type="ARBA" id="ARBA00023242"/>
    </source>
</evidence>
<dbReference type="GO" id="GO:0004518">
    <property type="term" value="F:nuclease activity"/>
    <property type="evidence" value="ECO:0007669"/>
    <property type="project" value="UniProtKB-KW"/>
</dbReference>
<dbReference type="AlphaFoldDB" id="A0A6P8FC01"/>
<evidence type="ECO:0000313" key="9">
    <source>
        <dbReference type="Proteomes" id="UP000515152"/>
    </source>
</evidence>
<dbReference type="GO" id="GO:0016787">
    <property type="term" value="F:hydrolase activity"/>
    <property type="evidence" value="ECO:0007669"/>
    <property type="project" value="UniProtKB-KW"/>
</dbReference>
<evidence type="ECO:0000256" key="3">
    <source>
        <dbReference type="ARBA" id="ARBA00006958"/>
    </source>
</evidence>
<dbReference type="InterPro" id="IPR027806">
    <property type="entry name" value="HARBI1_dom"/>
</dbReference>
<evidence type="ECO:0000256" key="1">
    <source>
        <dbReference type="ARBA" id="ARBA00001968"/>
    </source>
</evidence>
<proteinExistence type="inferred from homology"/>
<evidence type="ECO:0000256" key="4">
    <source>
        <dbReference type="ARBA" id="ARBA00022722"/>
    </source>
</evidence>
<comment type="similarity">
    <text evidence="3">Belongs to the HARBI1 family.</text>
</comment>
<keyword evidence="9" id="KW-1185">Reference proteome</keyword>
<evidence type="ECO:0000256" key="2">
    <source>
        <dbReference type="ARBA" id="ARBA00004123"/>
    </source>
</evidence>